<sequence length="66" mass="7497">MQKTTHPQSTIPSGEEATSNHPMLRLFDELMSSNRAETSSRMIPFETQEELVTLALVRTAKKSRSY</sequence>
<protein>
    <submittedName>
        <fullName evidence="2">Uncharacterized protein</fullName>
    </submittedName>
</protein>
<dbReference type="EMBL" id="QGKY02000094">
    <property type="protein sequence ID" value="KAF2602971.1"/>
    <property type="molecule type" value="Genomic_DNA"/>
</dbReference>
<organism evidence="2">
    <name type="scientific">Brassica cretica</name>
    <name type="common">Mustard</name>
    <dbReference type="NCBI Taxonomy" id="69181"/>
    <lineage>
        <taxon>Eukaryota</taxon>
        <taxon>Viridiplantae</taxon>
        <taxon>Streptophyta</taxon>
        <taxon>Embryophyta</taxon>
        <taxon>Tracheophyta</taxon>
        <taxon>Spermatophyta</taxon>
        <taxon>Magnoliopsida</taxon>
        <taxon>eudicotyledons</taxon>
        <taxon>Gunneridae</taxon>
        <taxon>Pentapetalae</taxon>
        <taxon>rosids</taxon>
        <taxon>malvids</taxon>
        <taxon>Brassicales</taxon>
        <taxon>Brassicaceae</taxon>
        <taxon>Brassiceae</taxon>
        <taxon>Brassica</taxon>
    </lineage>
</organism>
<proteinExistence type="predicted"/>
<accession>A0A8S9LAA8</accession>
<feature type="compositionally biased region" description="Polar residues" evidence="1">
    <location>
        <begin position="1"/>
        <end position="21"/>
    </location>
</feature>
<gene>
    <name evidence="2" type="ORF">F2Q70_00028413</name>
</gene>
<reference evidence="2" key="1">
    <citation type="submission" date="2019-12" db="EMBL/GenBank/DDBJ databases">
        <title>Genome sequencing and annotation of Brassica cretica.</title>
        <authorList>
            <person name="Studholme D.J."/>
            <person name="Sarris P.F."/>
        </authorList>
    </citation>
    <scope>NUCLEOTIDE SEQUENCE</scope>
    <source>
        <strain evidence="2">PFS-102/07</strain>
        <tissue evidence="2">Leaf</tissue>
    </source>
</reference>
<name>A0A8S9LAA8_BRACR</name>
<comment type="caution">
    <text evidence="2">The sequence shown here is derived from an EMBL/GenBank/DDBJ whole genome shotgun (WGS) entry which is preliminary data.</text>
</comment>
<evidence type="ECO:0000256" key="1">
    <source>
        <dbReference type="SAM" id="MobiDB-lite"/>
    </source>
</evidence>
<feature type="region of interest" description="Disordered" evidence="1">
    <location>
        <begin position="1"/>
        <end position="22"/>
    </location>
</feature>
<evidence type="ECO:0000313" key="2">
    <source>
        <dbReference type="EMBL" id="KAF2602971.1"/>
    </source>
</evidence>
<dbReference type="AlphaFoldDB" id="A0A8S9LAA8"/>